<dbReference type="Pfam" id="PF01497">
    <property type="entry name" value="Peripla_BP_2"/>
    <property type="match status" value="1"/>
</dbReference>
<gene>
    <name evidence="3" type="ORF">CWE08_09160</name>
</gene>
<dbReference type="EMBL" id="PIPJ01000007">
    <property type="protein sequence ID" value="RUO19593.1"/>
    <property type="molecule type" value="Genomic_DNA"/>
</dbReference>
<keyword evidence="1" id="KW-0732">Signal</keyword>
<dbReference type="RefSeq" id="WP_126767678.1">
    <property type="nucleotide sequence ID" value="NZ_PIPJ01000007.1"/>
</dbReference>
<keyword evidence="4" id="KW-1185">Reference proteome</keyword>
<dbReference type="OrthoDB" id="6238610at2"/>
<evidence type="ECO:0000259" key="2">
    <source>
        <dbReference type="Pfam" id="PF01497"/>
    </source>
</evidence>
<proteinExistence type="predicted"/>
<evidence type="ECO:0000313" key="4">
    <source>
        <dbReference type="Proteomes" id="UP000288395"/>
    </source>
</evidence>
<name>A0A432VTI1_9GAMM</name>
<evidence type="ECO:0000313" key="3">
    <source>
        <dbReference type="EMBL" id="RUO19593.1"/>
    </source>
</evidence>
<dbReference type="AlphaFoldDB" id="A0A432VTI1"/>
<dbReference type="PANTHER" id="PTHR30535">
    <property type="entry name" value="VITAMIN B12-BINDING PROTEIN"/>
    <property type="match status" value="1"/>
</dbReference>
<feature type="signal peptide" evidence="1">
    <location>
        <begin position="1"/>
        <end position="23"/>
    </location>
</feature>
<accession>A0A432VTI1</accession>
<reference evidence="4" key="1">
    <citation type="journal article" date="2018" name="Front. Microbiol.">
        <title>Genome-Based Analysis Reveals the Taxonomy and Diversity of the Family Idiomarinaceae.</title>
        <authorList>
            <person name="Liu Y."/>
            <person name="Lai Q."/>
            <person name="Shao Z."/>
        </authorList>
    </citation>
    <scope>NUCLEOTIDE SEQUENCE [LARGE SCALE GENOMIC DNA]</scope>
    <source>
        <strain evidence="4">GBPy7</strain>
    </source>
</reference>
<dbReference type="PANTHER" id="PTHR30535:SF34">
    <property type="entry name" value="MOLYBDATE-BINDING PROTEIN MOLA"/>
    <property type="match status" value="1"/>
</dbReference>
<feature type="chain" id="PRO_5019417397" description="Fe/B12 periplasmic-binding domain-containing protein" evidence="1">
    <location>
        <begin position="24"/>
        <end position="320"/>
    </location>
</feature>
<dbReference type="SUPFAM" id="SSF53807">
    <property type="entry name" value="Helical backbone' metal receptor"/>
    <property type="match status" value="1"/>
</dbReference>
<protein>
    <recommendedName>
        <fullName evidence="2">Fe/B12 periplasmic-binding domain-containing protein</fullName>
    </recommendedName>
</protein>
<feature type="domain" description="Fe/B12 periplasmic-binding" evidence="2">
    <location>
        <begin position="95"/>
        <end position="244"/>
    </location>
</feature>
<organism evidence="3 4">
    <name type="scientific">Aliidiomarina iranensis</name>
    <dbReference type="NCBI Taxonomy" id="1434071"/>
    <lineage>
        <taxon>Bacteria</taxon>
        <taxon>Pseudomonadati</taxon>
        <taxon>Pseudomonadota</taxon>
        <taxon>Gammaproteobacteria</taxon>
        <taxon>Alteromonadales</taxon>
        <taxon>Idiomarinaceae</taxon>
        <taxon>Aliidiomarina</taxon>
    </lineage>
</organism>
<evidence type="ECO:0000256" key="1">
    <source>
        <dbReference type="SAM" id="SignalP"/>
    </source>
</evidence>
<dbReference type="GO" id="GO:0071281">
    <property type="term" value="P:cellular response to iron ion"/>
    <property type="evidence" value="ECO:0007669"/>
    <property type="project" value="TreeGrafter"/>
</dbReference>
<dbReference type="Gene3D" id="3.40.50.1980">
    <property type="entry name" value="Nitrogenase molybdenum iron protein domain"/>
    <property type="match status" value="2"/>
</dbReference>
<sequence>MRGTRFRFFLCFFAVAFLASARAGDGEIAMAMPGVKSAAGAKAGADAKAELAVQAGAEAAEANKLRIVSMNYCIDFVLSRWQNPHFEFYPVAEHNGRIEQVMRLEPDMIIAGQFNSPIRINNFRNNGLPVAVLDEPNSFAGAERFYRELAALLQQPELAAADVVAIANSEAAHSVQHESSKPTILAMQVNQWSFGGNNLLNELFQYLGLENLAARNGDGLVKVGLEDILQWQPDILMLEGQLLAQDGSASDALSAAAASSFALANLNLMHKSLRNYQQRQGVQTIYMPREISGCMAQRLPEAIAIIEAQLQPLKTQESQP</sequence>
<dbReference type="InterPro" id="IPR050902">
    <property type="entry name" value="ABC_Transporter_SBP"/>
</dbReference>
<comment type="caution">
    <text evidence="3">The sequence shown here is derived from an EMBL/GenBank/DDBJ whole genome shotgun (WGS) entry which is preliminary data.</text>
</comment>
<dbReference type="InterPro" id="IPR002491">
    <property type="entry name" value="ABC_transptr_periplasmic_BD"/>
</dbReference>
<dbReference type="Proteomes" id="UP000288395">
    <property type="component" value="Unassembled WGS sequence"/>
</dbReference>